<reference evidence="2" key="1">
    <citation type="submission" date="2022-11" db="EMBL/GenBank/DDBJ databases">
        <authorList>
            <person name="Petersen C."/>
        </authorList>
    </citation>
    <scope>NUCLEOTIDE SEQUENCE</scope>
    <source>
        <strain evidence="2">IBT 26290</strain>
    </source>
</reference>
<sequence>MSIPEPTSNSRNGTTSHTLSQNNVSQVPPANQNSVNRFARAPAAEGPYYAGARMPERSTHLAGLSSQVNAMDDILKTQK</sequence>
<evidence type="ECO:0000313" key="3">
    <source>
        <dbReference type="Proteomes" id="UP001149163"/>
    </source>
</evidence>
<evidence type="ECO:0000313" key="2">
    <source>
        <dbReference type="EMBL" id="KAJ5175031.1"/>
    </source>
</evidence>
<reference evidence="2" key="2">
    <citation type="journal article" date="2023" name="IMA Fungus">
        <title>Comparative genomic study of the Penicillium genus elucidates a diverse pangenome and 15 lateral gene transfer events.</title>
        <authorList>
            <person name="Petersen C."/>
            <person name="Sorensen T."/>
            <person name="Nielsen M.R."/>
            <person name="Sondergaard T.E."/>
            <person name="Sorensen J.L."/>
            <person name="Fitzpatrick D.A."/>
            <person name="Frisvad J.C."/>
            <person name="Nielsen K.L."/>
        </authorList>
    </citation>
    <scope>NUCLEOTIDE SEQUENCE</scope>
    <source>
        <strain evidence="2">IBT 26290</strain>
    </source>
</reference>
<organism evidence="2 3">
    <name type="scientific">Penicillium canariense</name>
    <dbReference type="NCBI Taxonomy" id="189055"/>
    <lineage>
        <taxon>Eukaryota</taxon>
        <taxon>Fungi</taxon>
        <taxon>Dikarya</taxon>
        <taxon>Ascomycota</taxon>
        <taxon>Pezizomycotina</taxon>
        <taxon>Eurotiomycetes</taxon>
        <taxon>Eurotiomycetidae</taxon>
        <taxon>Eurotiales</taxon>
        <taxon>Aspergillaceae</taxon>
        <taxon>Penicillium</taxon>
    </lineage>
</organism>
<feature type="compositionally biased region" description="Polar residues" evidence="1">
    <location>
        <begin position="1"/>
        <end position="36"/>
    </location>
</feature>
<proteinExistence type="predicted"/>
<keyword evidence="3" id="KW-1185">Reference proteome</keyword>
<dbReference type="Proteomes" id="UP001149163">
    <property type="component" value="Unassembled WGS sequence"/>
</dbReference>
<dbReference type="AlphaFoldDB" id="A0A9W9IIS5"/>
<feature type="region of interest" description="Disordered" evidence="1">
    <location>
        <begin position="1"/>
        <end position="39"/>
    </location>
</feature>
<gene>
    <name evidence="2" type="ORF">N7482_000908</name>
</gene>
<evidence type="ECO:0000256" key="1">
    <source>
        <dbReference type="SAM" id="MobiDB-lite"/>
    </source>
</evidence>
<protein>
    <submittedName>
        <fullName evidence="2">Uncharacterized protein</fullName>
    </submittedName>
</protein>
<dbReference type="RefSeq" id="XP_056546639.1">
    <property type="nucleotide sequence ID" value="XM_056683033.1"/>
</dbReference>
<dbReference type="GeneID" id="81422209"/>
<name>A0A9W9IIS5_9EURO</name>
<dbReference type="EMBL" id="JAPQKN010000001">
    <property type="protein sequence ID" value="KAJ5175031.1"/>
    <property type="molecule type" value="Genomic_DNA"/>
</dbReference>
<accession>A0A9W9IIS5</accession>
<dbReference type="OrthoDB" id="4501485at2759"/>
<comment type="caution">
    <text evidence="2">The sequence shown here is derived from an EMBL/GenBank/DDBJ whole genome shotgun (WGS) entry which is preliminary data.</text>
</comment>